<keyword evidence="4" id="KW-1185">Reference proteome</keyword>
<feature type="compositionally biased region" description="Low complexity" evidence="2">
    <location>
        <begin position="36"/>
        <end position="56"/>
    </location>
</feature>
<dbReference type="InterPro" id="IPR005513">
    <property type="entry name" value="LEA_1"/>
</dbReference>
<dbReference type="EMBL" id="CAMGYJ010000007">
    <property type="protein sequence ID" value="CAI0447631.1"/>
    <property type="molecule type" value="Genomic_DNA"/>
</dbReference>
<dbReference type="Proteomes" id="UP001154282">
    <property type="component" value="Unassembled WGS sequence"/>
</dbReference>
<evidence type="ECO:0000313" key="3">
    <source>
        <dbReference type="EMBL" id="CAI0447631.1"/>
    </source>
</evidence>
<reference evidence="3" key="1">
    <citation type="submission" date="2022-08" db="EMBL/GenBank/DDBJ databases">
        <authorList>
            <person name="Gutierrez-Valencia J."/>
        </authorList>
    </citation>
    <scope>NUCLEOTIDE SEQUENCE</scope>
</reference>
<comment type="similarity">
    <text evidence="1">Belongs to the LEA type 1 family.</text>
</comment>
<protein>
    <submittedName>
        <fullName evidence="3">Uncharacterized protein</fullName>
    </submittedName>
</protein>
<evidence type="ECO:0000313" key="4">
    <source>
        <dbReference type="Proteomes" id="UP001154282"/>
    </source>
</evidence>
<gene>
    <name evidence="3" type="ORF">LITE_LOCUS29474</name>
</gene>
<organism evidence="3 4">
    <name type="scientific">Linum tenue</name>
    <dbReference type="NCBI Taxonomy" id="586396"/>
    <lineage>
        <taxon>Eukaryota</taxon>
        <taxon>Viridiplantae</taxon>
        <taxon>Streptophyta</taxon>
        <taxon>Embryophyta</taxon>
        <taxon>Tracheophyta</taxon>
        <taxon>Spermatophyta</taxon>
        <taxon>Magnoliopsida</taxon>
        <taxon>eudicotyledons</taxon>
        <taxon>Gunneridae</taxon>
        <taxon>Pentapetalae</taxon>
        <taxon>rosids</taxon>
        <taxon>fabids</taxon>
        <taxon>Malpighiales</taxon>
        <taxon>Linaceae</taxon>
        <taxon>Linum</taxon>
    </lineage>
</organism>
<evidence type="ECO:0000256" key="1">
    <source>
        <dbReference type="ARBA" id="ARBA00010975"/>
    </source>
</evidence>
<sequence>MEVAKEVRLAREAQAEMQLHVAKAGEKAVTQTPVDATAAAGTTTTTSTTTTTEKAT</sequence>
<dbReference type="AlphaFoldDB" id="A0AAV0MNH0"/>
<comment type="caution">
    <text evidence="3">The sequence shown here is derived from an EMBL/GenBank/DDBJ whole genome shotgun (WGS) entry which is preliminary data.</text>
</comment>
<proteinExistence type="inferred from homology"/>
<dbReference type="GO" id="GO:0009793">
    <property type="term" value="P:embryo development ending in seed dormancy"/>
    <property type="evidence" value="ECO:0007669"/>
    <property type="project" value="InterPro"/>
</dbReference>
<name>A0AAV0MNH0_9ROSI</name>
<evidence type="ECO:0000256" key="2">
    <source>
        <dbReference type="SAM" id="MobiDB-lite"/>
    </source>
</evidence>
<feature type="region of interest" description="Disordered" evidence="2">
    <location>
        <begin position="27"/>
        <end position="56"/>
    </location>
</feature>
<dbReference type="Pfam" id="PF03760">
    <property type="entry name" value="LEA_1"/>
    <property type="match status" value="1"/>
</dbReference>
<accession>A0AAV0MNH0</accession>